<gene>
    <name evidence="2" type="ORF">RCL2_002658700</name>
    <name evidence="1" type="ORF">RclHR1_05620016</name>
</gene>
<reference evidence="1 3" key="1">
    <citation type="submission" date="2017-11" db="EMBL/GenBank/DDBJ databases">
        <title>The genome of Rhizophagus clarus HR1 reveals common genetic basis of auxotrophy among arbuscular mycorrhizal fungi.</title>
        <authorList>
            <person name="Kobayashi Y."/>
        </authorList>
    </citation>
    <scope>NUCLEOTIDE SEQUENCE [LARGE SCALE GENOMIC DNA]</scope>
    <source>
        <strain evidence="1 3">HR1</strain>
    </source>
</reference>
<dbReference type="EMBL" id="BLAL01000285">
    <property type="protein sequence ID" value="GET00116.1"/>
    <property type="molecule type" value="Genomic_DNA"/>
</dbReference>
<dbReference type="Proteomes" id="UP000247702">
    <property type="component" value="Unassembled WGS sequence"/>
</dbReference>
<reference evidence="2" key="2">
    <citation type="submission" date="2019-10" db="EMBL/GenBank/DDBJ databases">
        <title>Conservation and host-specific expression of non-tandemly repeated heterogenous ribosome RNA gene in arbuscular mycorrhizal fungi.</title>
        <authorList>
            <person name="Maeda T."/>
            <person name="Kobayashi Y."/>
            <person name="Nakagawa T."/>
            <person name="Ezawa T."/>
            <person name="Yamaguchi K."/>
            <person name="Bino T."/>
            <person name="Nishimoto Y."/>
            <person name="Shigenobu S."/>
            <person name="Kawaguchi M."/>
        </authorList>
    </citation>
    <scope>NUCLEOTIDE SEQUENCE</scope>
    <source>
        <strain evidence="2">HR1</strain>
    </source>
</reference>
<dbReference type="AlphaFoldDB" id="A0A2Z6S6P0"/>
<dbReference type="Proteomes" id="UP000615446">
    <property type="component" value="Unassembled WGS sequence"/>
</dbReference>
<evidence type="ECO:0000313" key="2">
    <source>
        <dbReference type="EMBL" id="GET00116.1"/>
    </source>
</evidence>
<name>A0A2Z6S6P0_9GLOM</name>
<dbReference type="STRING" id="94130.A0A2Z6S6P0"/>
<dbReference type="OrthoDB" id="3039677at2759"/>
<dbReference type="InterPro" id="IPR004242">
    <property type="entry name" value="Transposase_21"/>
</dbReference>
<keyword evidence="3" id="KW-1185">Reference proteome</keyword>
<dbReference type="Pfam" id="PF02992">
    <property type="entry name" value="Transposase_21"/>
    <property type="match status" value="1"/>
</dbReference>
<dbReference type="PANTHER" id="PTHR46579">
    <property type="entry name" value="F5/8 TYPE C DOMAIN-CONTAINING PROTEIN-RELATED"/>
    <property type="match status" value="1"/>
</dbReference>
<evidence type="ECO:0000313" key="3">
    <source>
        <dbReference type="Proteomes" id="UP000247702"/>
    </source>
</evidence>
<proteinExistence type="predicted"/>
<accession>A0A2Z6S6P0</accession>
<sequence>MELTVQVPHGNGNKSHPKLLFPLPNLKIQINSLYQRPEFKQQLRKWTNRDVNNGMLADIYDGKIWKTFSGTSDIPFFTLETADFHLGIMINLDWFQPFESSVYSCGAIYGVICNLPREIRFKKENMLTLGLLSGSSKIKLHKINHYLALIVDELLEFWDGIEIPAAEKNIRLALICCSNDIPAAKKLCGHISASVSCHRCYKTANSSGNGNKSNFGGFDDMDDWFVERDLDEHRRNAEIWRLCKSEEERKRHVSSTHVRWSELFRLPYFNLIRYLVVDPMHCLFLGIAYWIIKKLWIEGNKITKQDLEKMEKRAKIIQIPTDLGRIPNKIATGEGFSRFTADQ</sequence>
<evidence type="ECO:0000313" key="1">
    <source>
        <dbReference type="EMBL" id="GBC04342.1"/>
    </source>
</evidence>
<comment type="caution">
    <text evidence="1">The sequence shown here is derived from an EMBL/GenBank/DDBJ whole genome shotgun (WGS) entry which is preliminary data.</text>
</comment>
<protein>
    <submittedName>
        <fullName evidence="2">Uncharacterized protein LOC109476669 isoform X1</fullName>
    </submittedName>
</protein>
<dbReference type="EMBL" id="BEXD01003940">
    <property type="protein sequence ID" value="GBC04342.1"/>
    <property type="molecule type" value="Genomic_DNA"/>
</dbReference>
<dbReference type="PANTHER" id="PTHR46579:SF2">
    <property type="entry name" value="C2H2-TYPE DOMAIN-CONTAINING PROTEIN"/>
    <property type="match status" value="1"/>
</dbReference>
<organism evidence="1 3">
    <name type="scientific">Rhizophagus clarus</name>
    <dbReference type="NCBI Taxonomy" id="94130"/>
    <lineage>
        <taxon>Eukaryota</taxon>
        <taxon>Fungi</taxon>
        <taxon>Fungi incertae sedis</taxon>
        <taxon>Mucoromycota</taxon>
        <taxon>Glomeromycotina</taxon>
        <taxon>Glomeromycetes</taxon>
        <taxon>Glomerales</taxon>
        <taxon>Glomeraceae</taxon>
        <taxon>Rhizophagus</taxon>
    </lineage>
</organism>